<feature type="domain" description="NACHT" evidence="9">
    <location>
        <begin position="127"/>
        <end position="259"/>
    </location>
</feature>
<dbReference type="PROSITE" id="PS51450">
    <property type="entry name" value="LRR"/>
    <property type="match status" value="1"/>
</dbReference>
<dbReference type="PROSITE" id="PS50837">
    <property type="entry name" value="NACHT"/>
    <property type="match status" value="1"/>
</dbReference>
<name>A0A3B5MPP6_9TELE</name>
<dbReference type="InterPro" id="IPR006574">
    <property type="entry name" value="PRY"/>
</dbReference>
<dbReference type="Pfam" id="PF14484">
    <property type="entry name" value="FISNA"/>
    <property type="match status" value="1"/>
</dbReference>
<dbReference type="PANTHER" id="PTHR24106">
    <property type="entry name" value="NACHT, LRR AND CARD DOMAINS-CONTAINING"/>
    <property type="match status" value="1"/>
</dbReference>
<dbReference type="Pfam" id="PF05729">
    <property type="entry name" value="NACHT"/>
    <property type="match status" value="1"/>
</dbReference>
<dbReference type="InterPro" id="IPR041267">
    <property type="entry name" value="NLRP_HD2"/>
</dbReference>
<evidence type="ECO:0000259" key="9">
    <source>
        <dbReference type="PROSITE" id="PS50837"/>
    </source>
</evidence>
<evidence type="ECO:0008006" key="12">
    <source>
        <dbReference type="Google" id="ProtNLM"/>
    </source>
</evidence>
<dbReference type="InterPro" id="IPR043136">
    <property type="entry name" value="B30.2/SPRY_sf"/>
</dbReference>
<dbReference type="InterPro" id="IPR029495">
    <property type="entry name" value="NACHT-assoc"/>
</dbReference>
<keyword evidence="6" id="KW-0067">ATP-binding</keyword>
<evidence type="ECO:0000313" key="10">
    <source>
        <dbReference type="Ensembl" id="ENSXCOP00000026384.1"/>
    </source>
</evidence>
<dbReference type="Gene3D" id="3.80.10.10">
    <property type="entry name" value="Ribonuclease Inhibitor"/>
    <property type="match status" value="1"/>
</dbReference>
<dbReference type="InterPro" id="IPR003879">
    <property type="entry name" value="Butyrophylin_SPRY"/>
</dbReference>
<accession>A0A3B5MPP6</accession>
<dbReference type="InterPro" id="IPR027417">
    <property type="entry name" value="P-loop_NTPase"/>
</dbReference>
<feature type="region of interest" description="Disordered" evidence="7">
    <location>
        <begin position="1"/>
        <end position="23"/>
    </location>
</feature>
<reference evidence="10" key="1">
    <citation type="submission" date="2025-08" db="UniProtKB">
        <authorList>
            <consortium name="Ensembl"/>
        </authorList>
    </citation>
    <scope>IDENTIFICATION</scope>
</reference>
<dbReference type="SUPFAM" id="SSF49899">
    <property type="entry name" value="Concanavalin A-like lectins/glucanases"/>
    <property type="match status" value="1"/>
</dbReference>
<dbReference type="PRINTS" id="PR01407">
    <property type="entry name" value="BUTYPHLNCDUF"/>
</dbReference>
<sequence>VSISVGLQTPVPSPTSGVSMKSDRSMDPITISFLCTETSSTKNQRGHKSNLRKRFQSVFEGIAKGGSPTLLNQIYTELYMTEGGTGEVNEEHEVRQIEITSRKQDSPETIRIEDIFKVHNDKAQPIRTMLTKGVAGIGKTILTQKFTLDWAEDKSNQDIHFTFPFTFRELNVLKEKRFSLVELVHRFFPESKEICDFEQFSVLFIFDGLDECRLSLDFHNSPILTDVTESTSVDVLLINLIRGKLLPSARLWITTRPSAVSQIPLQCVDVMTEVRGFSDSKKEEYFRKRFKDKKQANRIVSHIKSSRSLHIMCHIPIFCWINATVLEDMLKTREEGELPKTLTEMYIHFLVVQTKVKKVKYDKGMETDPHWSPESRKMIESLGKLALDQLQKGNLIFYESDLTECGIDIRAASLYSGVFTQIFREERGLYQDKVFCFIHLSVQEFLAALHVHLTFINSGTNLLMAETGELDSVATLLHQLAVDKALQSPNGHWDMFLRFLLGLSQPVNQILLRGLNTQTQSSSQSNQDTIQYIKKKISDNVSVEKSINLFHCLNELNDRSLVEEIQQYLKSGSLSIDKLSPAQWSALVFILLSSDEDLDVFDLKKYSASEDALLRLLPVVKASNRALLSGCNLSGRSCEALSPVLSCQSSSLRELDLSNNKLEDVGVKLLSVGLESPNCKLESLRSEQAGVQLVTLDGCASLAKALNSNPSHLKELDLSYNHPGDSGVMLLSSRLKDPHCKLETLRVNHCGKQWLTPGLKKYFCELELDPNTAGRKLVLSDNNKSAKIVTTEQPYPDHPDRFEWNQLLCTNGLTGRCYWEVEWSGRVLVSVSYRSLTRRGLSSDCWFGGNELSWGLRCCDDVGYAICHKNNMAIVPLPQSCLSHRIAVYLDHPAGTLSYYRVSADTLTHLHTFNATFTEPLYPGFGFWFDSSASLCSL</sequence>
<protein>
    <recommendedName>
        <fullName evidence="12">B30.2/SPRY domain-containing protein</fullName>
    </recommendedName>
</protein>
<keyword evidence="3" id="KW-0433">Leucine-rich repeat</keyword>
<dbReference type="InterPro" id="IPR001870">
    <property type="entry name" value="B30.2/SPRY"/>
</dbReference>
<dbReference type="InterPro" id="IPR013320">
    <property type="entry name" value="ConA-like_dom_sf"/>
</dbReference>
<comment type="subcellular location">
    <subcellularLocation>
        <location evidence="1">Cytoplasm</location>
    </subcellularLocation>
</comment>
<keyword evidence="4" id="KW-0677">Repeat</keyword>
<dbReference type="InterPro" id="IPR001611">
    <property type="entry name" value="Leu-rich_rpt"/>
</dbReference>
<evidence type="ECO:0000256" key="4">
    <source>
        <dbReference type="ARBA" id="ARBA00022737"/>
    </source>
</evidence>
<dbReference type="SUPFAM" id="SSF52047">
    <property type="entry name" value="RNI-like"/>
    <property type="match status" value="1"/>
</dbReference>
<dbReference type="InterPro" id="IPR007111">
    <property type="entry name" value="NACHT_NTPase"/>
</dbReference>
<dbReference type="Pfam" id="PF13516">
    <property type="entry name" value="LRR_6"/>
    <property type="match status" value="2"/>
</dbReference>
<dbReference type="Pfam" id="PF00622">
    <property type="entry name" value="SPRY"/>
    <property type="match status" value="1"/>
</dbReference>
<evidence type="ECO:0000256" key="2">
    <source>
        <dbReference type="ARBA" id="ARBA00022490"/>
    </source>
</evidence>
<keyword evidence="2" id="KW-0963">Cytoplasm</keyword>
<dbReference type="GO" id="GO:0005524">
    <property type="term" value="F:ATP binding"/>
    <property type="evidence" value="ECO:0007669"/>
    <property type="project" value="UniProtKB-KW"/>
</dbReference>
<organism evidence="10 11">
    <name type="scientific">Xiphophorus couchianus</name>
    <name type="common">Monterrey platyfish</name>
    <dbReference type="NCBI Taxonomy" id="32473"/>
    <lineage>
        <taxon>Eukaryota</taxon>
        <taxon>Metazoa</taxon>
        <taxon>Chordata</taxon>
        <taxon>Craniata</taxon>
        <taxon>Vertebrata</taxon>
        <taxon>Euteleostomi</taxon>
        <taxon>Actinopterygii</taxon>
        <taxon>Neopterygii</taxon>
        <taxon>Teleostei</taxon>
        <taxon>Neoteleostei</taxon>
        <taxon>Acanthomorphata</taxon>
        <taxon>Ovalentaria</taxon>
        <taxon>Atherinomorphae</taxon>
        <taxon>Cyprinodontiformes</taxon>
        <taxon>Poeciliidae</taxon>
        <taxon>Poeciliinae</taxon>
        <taxon>Xiphophorus</taxon>
    </lineage>
</organism>
<proteinExistence type="predicted"/>
<dbReference type="InterPro" id="IPR051261">
    <property type="entry name" value="NLR"/>
</dbReference>
<dbReference type="InterPro" id="IPR003877">
    <property type="entry name" value="SPRY_dom"/>
</dbReference>
<dbReference type="GO" id="GO:0005737">
    <property type="term" value="C:cytoplasm"/>
    <property type="evidence" value="ECO:0007669"/>
    <property type="project" value="UniProtKB-SubCell"/>
</dbReference>
<dbReference type="SMART" id="SM00449">
    <property type="entry name" value="SPRY"/>
    <property type="match status" value="1"/>
</dbReference>
<dbReference type="Gene3D" id="2.60.120.920">
    <property type="match status" value="1"/>
</dbReference>
<keyword evidence="5" id="KW-0547">Nucleotide-binding</keyword>
<dbReference type="Pfam" id="PF17779">
    <property type="entry name" value="WHD_NOD2"/>
    <property type="match status" value="1"/>
</dbReference>
<dbReference type="AlphaFoldDB" id="A0A3B5MPP6"/>
<dbReference type="SMART" id="SM00589">
    <property type="entry name" value="PRY"/>
    <property type="match status" value="1"/>
</dbReference>
<dbReference type="InterPro" id="IPR032675">
    <property type="entry name" value="LRR_dom_sf"/>
</dbReference>
<dbReference type="SMART" id="SM00368">
    <property type="entry name" value="LRR_RI"/>
    <property type="match status" value="2"/>
</dbReference>
<dbReference type="SMART" id="SM01288">
    <property type="entry name" value="FISNA"/>
    <property type="match status" value="1"/>
</dbReference>
<dbReference type="Proteomes" id="UP000261380">
    <property type="component" value="Unplaced"/>
</dbReference>
<dbReference type="Ensembl" id="ENSXCOT00000026704.1">
    <property type="protein sequence ID" value="ENSXCOP00000026384.1"/>
    <property type="gene ID" value="ENSXCOG00000019703.1"/>
</dbReference>
<dbReference type="Pfam" id="PF17776">
    <property type="entry name" value="NLRC4_HD2"/>
    <property type="match status" value="1"/>
</dbReference>
<dbReference type="GeneTree" id="ENSGT01150000286915"/>
<dbReference type="Gene3D" id="3.40.50.300">
    <property type="entry name" value="P-loop containing nucleotide triphosphate hydrolases"/>
    <property type="match status" value="1"/>
</dbReference>
<feature type="domain" description="B30.2/SPRY" evidence="8">
    <location>
        <begin position="746"/>
        <end position="938"/>
    </location>
</feature>
<reference evidence="10" key="2">
    <citation type="submission" date="2025-09" db="UniProtKB">
        <authorList>
            <consortium name="Ensembl"/>
        </authorList>
    </citation>
    <scope>IDENTIFICATION</scope>
</reference>
<dbReference type="FunFam" id="3.40.50.300:FF:001524">
    <property type="entry name" value="Si:dkey-126g1.7"/>
    <property type="match status" value="1"/>
</dbReference>
<dbReference type="CDD" id="cd16040">
    <property type="entry name" value="SPRY_PRY_SNTX"/>
    <property type="match status" value="1"/>
</dbReference>
<evidence type="ECO:0000313" key="11">
    <source>
        <dbReference type="Proteomes" id="UP000261380"/>
    </source>
</evidence>
<evidence type="ECO:0000256" key="3">
    <source>
        <dbReference type="ARBA" id="ARBA00022614"/>
    </source>
</evidence>
<keyword evidence="11" id="KW-1185">Reference proteome</keyword>
<evidence type="ECO:0000256" key="6">
    <source>
        <dbReference type="ARBA" id="ARBA00022840"/>
    </source>
</evidence>
<evidence type="ECO:0000256" key="5">
    <source>
        <dbReference type="ARBA" id="ARBA00022741"/>
    </source>
</evidence>
<dbReference type="Pfam" id="PF13765">
    <property type="entry name" value="PRY"/>
    <property type="match status" value="1"/>
</dbReference>
<evidence type="ECO:0000256" key="7">
    <source>
        <dbReference type="SAM" id="MobiDB-lite"/>
    </source>
</evidence>
<dbReference type="InterPro" id="IPR041075">
    <property type="entry name" value="NOD1/2_WH"/>
</dbReference>
<dbReference type="PROSITE" id="PS50188">
    <property type="entry name" value="B302_SPRY"/>
    <property type="match status" value="1"/>
</dbReference>
<evidence type="ECO:0000256" key="1">
    <source>
        <dbReference type="ARBA" id="ARBA00004496"/>
    </source>
</evidence>
<evidence type="ECO:0000259" key="8">
    <source>
        <dbReference type="PROSITE" id="PS50188"/>
    </source>
</evidence>